<dbReference type="InterPro" id="IPR036213">
    <property type="entry name" value="Calpain_III_sf"/>
</dbReference>
<organism evidence="9 10">
    <name type="scientific">Macrostomum lignano</name>
    <dbReference type="NCBI Taxonomy" id="282301"/>
    <lineage>
        <taxon>Eukaryota</taxon>
        <taxon>Metazoa</taxon>
        <taxon>Spiralia</taxon>
        <taxon>Lophotrochozoa</taxon>
        <taxon>Platyhelminthes</taxon>
        <taxon>Rhabditophora</taxon>
        <taxon>Macrostomorpha</taxon>
        <taxon>Macrostomida</taxon>
        <taxon>Macrostomidae</taxon>
        <taxon>Macrostomum</taxon>
    </lineage>
</organism>
<dbReference type="SMART" id="SM00720">
    <property type="entry name" value="calpain_III"/>
    <property type="match status" value="1"/>
</dbReference>
<evidence type="ECO:0000256" key="3">
    <source>
        <dbReference type="ARBA" id="ARBA00022801"/>
    </source>
</evidence>
<dbReference type="Gene3D" id="2.60.120.380">
    <property type="match status" value="1"/>
</dbReference>
<dbReference type="PROSITE" id="PS50222">
    <property type="entry name" value="EF_HAND_2"/>
    <property type="match status" value="1"/>
</dbReference>
<dbReference type="OrthoDB" id="424753at2759"/>
<dbReference type="PROSITE" id="PS00139">
    <property type="entry name" value="THIOL_PROTEASE_CYS"/>
    <property type="match status" value="1"/>
</dbReference>
<accession>A0A267DXA7</accession>
<name>A0A267DXA7_9PLAT</name>
<dbReference type="SMART" id="SM00054">
    <property type="entry name" value="EFh"/>
    <property type="match status" value="2"/>
</dbReference>
<dbReference type="CDD" id="cd00214">
    <property type="entry name" value="Calpain_III"/>
    <property type="match status" value="1"/>
</dbReference>
<keyword evidence="3 6" id="KW-0378">Hydrolase</keyword>
<dbReference type="InterPro" id="IPR022682">
    <property type="entry name" value="Calpain_domain_III"/>
</dbReference>
<dbReference type="Gene3D" id="1.10.238.10">
    <property type="entry name" value="EF-hand"/>
    <property type="match status" value="1"/>
</dbReference>
<dbReference type="SUPFAM" id="SSF47473">
    <property type="entry name" value="EF-hand"/>
    <property type="match status" value="1"/>
</dbReference>
<evidence type="ECO:0008006" key="11">
    <source>
        <dbReference type="Google" id="ProtNLM"/>
    </source>
</evidence>
<dbReference type="InterPro" id="IPR001300">
    <property type="entry name" value="Peptidase_C2_calpain_cat"/>
</dbReference>
<evidence type="ECO:0000256" key="1">
    <source>
        <dbReference type="ARBA" id="ARBA00007623"/>
    </source>
</evidence>
<dbReference type="SUPFAM" id="SSF54001">
    <property type="entry name" value="Cysteine proteinases"/>
    <property type="match status" value="1"/>
</dbReference>
<dbReference type="STRING" id="282301.A0A267DXA7"/>
<dbReference type="PRINTS" id="PR00704">
    <property type="entry name" value="CALPAIN"/>
</dbReference>
<keyword evidence="10" id="KW-1185">Reference proteome</keyword>
<dbReference type="GO" id="GO:0005737">
    <property type="term" value="C:cytoplasm"/>
    <property type="evidence" value="ECO:0007669"/>
    <property type="project" value="TreeGrafter"/>
</dbReference>
<dbReference type="InterPro" id="IPR000169">
    <property type="entry name" value="Pept_cys_AS"/>
</dbReference>
<dbReference type="GO" id="GO:0004198">
    <property type="term" value="F:calcium-dependent cysteine-type endopeptidase activity"/>
    <property type="evidence" value="ECO:0007669"/>
    <property type="project" value="InterPro"/>
</dbReference>
<dbReference type="InterPro" id="IPR038765">
    <property type="entry name" value="Papain-like_cys_pep_sf"/>
</dbReference>
<gene>
    <name evidence="9" type="ORF">BOX15_Mlig029950g2</name>
</gene>
<dbReference type="CDD" id="cd16196">
    <property type="entry name" value="EFh_PEF_CalpA_B"/>
    <property type="match status" value="1"/>
</dbReference>
<dbReference type="CDD" id="cd00044">
    <property type="entry name" value="CysPc"/>
    <property type="match status" value="1"/>
</dbReference>
<evidence type="ECO:0000313" key="10">
    <source>
        <dbReference type="Proteomes" id="UP000215902"/>
    </source>
</evidence>
<dbReference type="GO" id="GO:0006508">
    <property type="term" value="P:proteolysis"/>
    <property type="evidence" value="ECO:0007669"/>
    <property type="project" value="UniProtKB-KW"/>
</dbReference>
<dbReference type="FunFam" id="2.60.120.380:FF:000011">
    <property type="entry name" value="Calpain 12"/>
    <property type="match status" value="1"/>
</dbReference>
<dbReference type="InterPro" id="IPR002048">
    <property type="entry name" value="EF_hand_dom"/>
</dbReference>
<evidence type="ECO:0000256" key="4">
    <source>
        <dbReference type="ARBA" id="ARBA00022807"/>
    </source>
</evidence>
<dbReference type="PANTHER" id="PTHR10183:SF433">
    <property type="entry name" value="CALPAIN-A-RELATED"/>
    <property type="match status" value="1"/>
</dbReference>
<dbReference type="EMBL" id="NIVC01003001">
    <property type="protein sequence ID" value="PAA53915.1"/>
    <property type="molecule type" value="Genomic_DNA"/>
</dbReference>
<dbReference type="InterPro" id="IPR033883">
    <property type="entry name" value="C2_III"/>
</dbReference>
<evidence type="ECO:0000256" key="5">
    <source>
        <dbReference type="PIRSR" id="PIRSR622684-1"/>
    </source>
</evidence>
<comment type="caution">
    <text evidence="9">The sequence shown here is derived from an EMBL/GenBank/DDBJ whole genome shotgun (WGS) entry which is preliminary data.</text>
</comment>
<dbReference type="Proteomes" id="UP000215902">
    <property type="component" value="Unassembled WGS sequence"/>
</dbReference>
<dbReference type="AlphaFoldDB" id="A0A267DXA7"/>
<evidence type="ECO:0000259" key="7">
    <source>
        <dbReference type="PROSITE" id="PS50203"/>
    </source>
</evidence>
<feature type="domain" description="EF-hand" evidence="8">
    <location>
        <begin position="621"/>
        <end position="656"/>
    </location>
</feature>
<feature type="active site" evidence="5 6">
    <location>
        <position position="82"/>
    </location>
</feature>
<dbReference type="GO" id="GO:0005509">
    <property type="term" value="F:calcium ion binding"/>
    <property type="evidence" value="ECO:0007669"/>
    <property type="project" value="InterPro"/>
</dbReference>
<dbReference type="SUPFAM" id="SSF49758">
    <property type="entry name" value="Calpain large subunit, middle domain (domain III)"/>
    <property type="match status" value="1"/>
</dbReference>
<dbReference type="Gene3D" id="3.90.70.10">
    <property type="entry name" value="Cysteine proteinases"/>
    <property type="match status" value="1"/>
</dbReference>
<feature type="active site" evidence="5 6">
    <location>
        <position position="250"/>
    </location>
</feature>
<dbReference type="InterPro" id="IPR022684">
    <property type="entry name" value="Calpain_cysteine_protease"/>
</dbReference>
<evidence type="ECO:0000256" key="6">
    <source>
        <dbReference type="PROSITE-ProRule" id="PRU00239"/>
    </source>
</evidence>
<feature type="active site" evidence="5 6">
    <location>
        <position position="299"/>
    </location>
</feature>
<dbReference type="Pfam" id="PF01067">
    <property type="entry name" value="Calpain_III"/>
    <property type="match status" value="1"/>
</dbReference>
<keyword evidence="4 6" id="KW-0788">Thiol protease</keyword>
<keyword evidence="2 6" id="KW-0645">Protease</keyword>
<comment type="similarity">
    <text evidence="1">Belongs to the peptidase C2 family.</text>
</comment>
<protein>
    <recommendedName>
        <fullName evidence="11">Calpain-3</fullName>
    </recommendedName>
</protein>
<evidence type="ECO:0000256" key="2">
    <source>
        <dbReference type="ARBA" id="ARBA00022670"/>
    </source>
</evidence>
<evidence type="ECO:0000313" key="9">
    <source>
        <dbReference type="EMBL" id="PAA53915.1"/>
    </source>
</evidence>
<sequence>MAEQLLGSSIVTEDKITALKSELLAKDQLFEDQDFPAESSNIYYTRKVNHAWKRPHEICKNPKFFVGGASRFDVNQGKLGNCWFLSALASLSLHPQLLHQVVPPDQDFDSSDYCGLFHFRFWQYGDWVNVIVDDRLPVCQQNNNAKGPSKWQLVFMQSAQRTEFWSALLEKAYAKLAGSYEALIGGLSSEAMEDFTGGITVSYAPRQVPCPRVLFHTILEANKRSCLMNCSVVKTKNLSDWAGCGLDSRHAYSVTGAAPVKMKTQDALLYCESFVTEDGKPTDEPPGDTVFVPLVRIRNPWGSSREWSGDWGDKSKAWAAVSAEEKARINVKFKGDGEFWMSIKDFCKFFSDLEMCHLGPESLAHARRQAGKLNDKRCCWESVSHKSAWRKRLSAGGCRNNLRSFASNPQFQVTVVDPDETDNENTGTVIVGLMQINLRRHRAAGDRMLFIGYEIYRRRTDGTGPLDTNFFRYNRCAGFTTHTNKRQVCFRHKLKPGNYVIVPSTYRPDFEMDFLLRVYTERPAKLDEIDDVTAIVDLKIPMEPSAQELTLERALRDAFAKVAGADLEVDAYELRDILNIAFMKEFQFDGFCLETCRSMVAMMDADQSGKLGFREFKTLWSSLRLWKTAFKKFDEDKSGNFNSYELRQALKAVGYRVSNKIFNCLVMRYANRQGVIEFDDFIVCCVRLKTVFETFSAQEKTADGVSALFSKDKYLSAAAYV</sequence>
<dbReference type="SMART" id="SM00230">
    <property type="entry name" value="CysPc"/>
    <property type="match status" value="1"/>
</dbReference>
<reference evidence="9 10" key="1">
    <citation type="submission" date="2017-06" db="EMBL/GenBank/DDBJ databases">
        <title>A platform for efficient transgenesis in Macrostomum lignano, a flatworm model organism for stem cell research.</title>
        <authorList>
            <person name="Berezikov E."/>
        </authorList>
    </citation>
    <scope>NUCLEOTIDE SEQUENCE [LARGE SCALE GENOMIC DNA]</scope>
    <source>
        <strain evidence="9">DV1</strain>
        <tissue evidence="9">Whole organism</tissue>
    </source>
</reference>
<dbReference type="InterPro" id="IPR011992">
    <property type="entry name" value="EF-hand-dom_pair"/>
</dbReference>
<dbReference type="PANTHER" id="PTHR10183">
    <property type="entry name" value="CALPAIN"/>
    <property type="match status" value="1"/>
</dbReference>
<evidence type="ECO:0000259" key="8">
    <source>
        <dbReference type="PROSITE" id="PS50222"/>
    </source>
</evidence>
<feature type="domain" description="Calpain catalytic" evidence="7">
    <location>
        <begin position="29"/>
        <end position="359"/>
    </location>
</feature>
<proteinExistence type="inferred from homology"/>
<dbReference type="InterPro" id="IPR022683">
    <property type="entry name" value="Calpain_III"/>
</dbReference>
<dbReference type="Pfam" id="PF00648">
    <property type="entry name" value="Peptidase_C2"/>
    <property type="match status" value="1"/>
</dbReference>
<dbReference type="PROSITE" id="PS50203">
    <property type="entry name" value="CALPAIN_CAT"/>
    <property type="match status" value="1"/>
</dbReference>